<feature type="transmembrane region" description="Helical" evidence="1">
    <location>
        <begin position="6"/>
        <end position="22"/>
    </location>
</feature>
<dbReference type="AlphaFoldDB" id="A0A8B3DP84"/>
<dbReference type="Pfam" id="PF10688">
    <property type="entry name" value="Imp-YgjV"/>
    <property type="match status" value="1"/>
</dbReference>
<keyword evidence="1" id="KW-0812">Transmembrane</keyword>
<proteinExistence type="predicted"/>
<dbReference type="RefSeq" id="WP_114091837.1">
    <property type="nucleotide sequence ID" value="NZ_JACENX010000004.1"/>
</dbReference>
<gene>
    <name evidence="2" type="ORF">DS957_002840</name>
</gene>
<comment type="caution">
    <text evidence="2">The sequence shown here is derived from an EMBL/GenBank/DDBJ whole genome shotgun (WGS) entry which is preliminary data.</text>
</comment>
<dbReference type="EMBL" id="QOUW02000005">
    <property type="protein sequence ID" value="RIW19043.1"/>
    <property type="molecule type" value="Genomic_DNA"/>
</dbReference>
<name>A0A8B3DP84_VIBHA</name>
<evidence type="ECO:0000256" key="1">
    <source>
        <dbReference type="SAM" id="Phobius"/>
    </source>
</evidence>
<dbReference type="PIRSF" id="PIRSF011443">
    <property type="entry name" value="YgjV"/>
    <property type="match status" value="1"/>
</dbReference>
<dbReference type="InterPro" id="IPR026267">
    <property type="entry name" value="YgjV"/>
</dbReference>
<keyword evidence="1" id="KW-0472">Membrane</keyword>
<organism evidence="2 3">
    <name type="scientific">Vibrio harveyi</name>
    <name type="common">Beneckea harveyi</name>
    <dbReference type="NCBI Taxonomy" id="669"/>
    <lineage>
        <taxon>Bacteria</taxon>
        <taxon>Pseudomonadati</taxon>
        <taxon>Pseudomonadota</taxon>
        <taxon>Gammaproteobacteria</taxon>
        <taxon>Vibrionales</taxon>
        <taxon>Vibrionaceae</taxon>
        <taxon>Vibrio</taxon>
    </lineage>
</organism>
<feature type="transmembrane region" description="Helical" evidence="1">
    <location>
        <begin position="73"/>
        <end position="94"/>
    </location>
</feature>
<sequence>MENWLAQGIGGIAFMVGVMAFWQKDDMRFRYQMMAFCFIMGIHFTLMGATVAAIGVIINGIRSFASIKTQSRRVMWFFIALMWLMTLPNITHFFELLTVIGSSVATWALFSKQGITLRSLILFNSFCWVSHNIWLGSIGGSLVESTFIITNLLTIYRLYQSSKNNNQTQTLNQD</sequence>
<dbReference type="InterPro" id="IPR019629">
    <property type="entry name" value="Uncharacterised_HI1736/YgjV"/>
</dbReference>
<keyword evidence="1" id="KW-1133">Transmembrane helix</keyword>
<dbReference type="Proteomes" id="UP000253437">
    <property type="component" value="Unassembled WGS sequence"/>
</dbReference>
<evidence type="ECO:0000313" key="2">
    <source>
        <dbReference type="EMBL" id="RIW19043.1"/>
    </source>
</evidence>
<protein>
    <submittedName>
        <fullName evidence="2">YgjV family protein</fullName>
    </submittedName>
</protein>
<evidence type="ECO:0000313" key="3">
    <source>
        <dbReference type="Proteomes" id="UP000253437"/>
    </source>
</evidence>
<feature type="transmembrane region" description="Helical" evidence="1">
    <location>
        <begin position="34"/>
        <end position="61"/>
    </location>
</feature>
<reference evidence="2 3" key="1">
    <citation type="submission" date="2018-08" db="EMBL/GenBank/DDBJ databases">
        <title>Vibrio harveyi strains pathogenic to white snook Centropomus viridis Lockington (1877) and potential probiotic bacteria.</title>
        <authorList>
            <person name="Soto-Rodriguez S."/>
            <person name="Gomez-Gil B."/>
            <person name="Lozano-Olvera R."/>
        </authorList>
    </citation>
    <scope>NUCLEOTIDE SEQUENCE [LARGE SCALE GENOMIC DNA]</scope>
    <source>
        <strain evidence="2 3">CAIM 1508</strain>
    </source>
</reference>
<accession>A0A8B3DP84</accession>
<feature type="transmembrane region" description="Helical" evidence="1">
    <location>
        <begin position="141"/>
        <end position="159"/>
    </location>
</feature>